<dbReference type="CDD" id="cd13999">
    <property type="entry name" value="STKc_MAP3K-like"/>
    <property type="match status" value="1"/>
</dbReference>
<dbReference type="PROSITE" id="PS00108">
    <property type="entry name" value="PROTEIN_KINASE_ST"/>
    <property type="match status" value="1"/>
</dbReference>
<sequence>MQQPTLEAAAAQFRFVCSTIENAVQQAVAHRRKFKLAVSQFRQFTDHFMTVANKTMMTRDQYDAYRFVVSDAYKTYIELFKQNTLQSWAQTALENQSSSVPSELCTLTSSLAEKTVVLDPDGSQFFNSTSSQWIQLHILDLRAIETSFQQFLITPNQDPTVIEFVNTRLQSINAFLNQYSQTEAATSGLAVFSPIPLNYQNWRVKHSDLLYEKEIGSGVSAVVYSGYYTPTNELVAIKKLKYEKLTGPQLQAFQRELSILATAVHPTILKFIGATDTHPFCVVTQFMPGGTLYYDLHQRHSLDPTDLTIALYDVARGMKFLHAQNIIHRDLKTLNVLIDDKKRAKLSDFGFSKQMDSNQLMTMNVGTPHWMAPELLANNGPQTPGAQYDTKVDVYAFAIVMWEALVKEIPYHGMEPMQIVAQVMMNDLRPHIPKDTPPAFEDLMKQCWARNPTMRPNFAEIVRKFRSGKISLPGCNMDIFMKYVKEQQVQDNEEAQQQATETLQSCMSLMSDDPNRLEHFSTFVETIETDGIPPDQVESCWIVLNERGCRGGAWFVRGLLTFLFTSRGVDAAKKLRTLDDIQPEQVSKILSLIPTGDEVVDECLIVAVCKNGAAHQVLALPIEQDELKLAFEVIGRKGCPADKVNAVFQVAVKCLQGQDNMVIMSALRAIVGMNKVQEIPIDTIRFLIGSTDKSLRNAAFVAAAGMAKSGVALPTDIIDGIATKYICNPFGAIVLVTACKNLTCASHLTGRFLHGGLTCPKEVLLKIIEGVSVHKELSGQIASLKALAAP</sequence>
<dbReference type="PROSITE" id="PS50011">
    <property type="entry name" value="PROTEIN_KINASE_DOM"/>
    <property type="match status" value="1"/>
</dbReference>
<feature type="domain" description="Protein kinase" evidence="5">
    <location>
        <begin position="209"/>
        <end position="481"/>
    </location>
</feature>
<evidence type="ECO:0000259" key="5">
    <source>
        <dbReference type="PROSITE" id="PS50011"/>
    </source>
</evidence>
<evidence type="ECO:0000256" key="1">
    <source>
        <dbReference type="ARBA" id="ARBA00022527"/>
    </source>
</evidence>
<dbReference type="PANTHER" id="PTHR44329:SF214">
    <property type="entry name" value="PROTEIN KINASE DOMAIN-CONTAINING PROTEIN"/>
    <property type="match status" value="1"/>
</dbReference>
<protein>
    <submittedName>
        <fullName evidence="6">TKL family protein kinase</fullName>
    </submittedName>
</protein>
<dbReference type="Proteomes" id="UP000001542">
    <property type="component" value="Unassembled WGS sequence"/>
</dbReference>
<evidence type="ECO:0000313" key="6">
    <source>
        <dbReference type="EMBL" id="EAX95920.1"/>
    </source>
</evidence>
<name>A2FGN8_TRIV3</name>
<dbReference type="STRING" id="5722.A2FGN8"/>
<dbReference type="Pfam" id="PF07714">
    <property type="entry name" value="PK_Tyr_Ser-Thr"/>
    <property type="match status" value="1"/>
</dbReference>
<keyword evidence="3 4" id="KW-0067">ATP-binding</keyword>
<dbReference type="InterPro" id="IPR017441">
    <property type="entry name" value="Protein_kinase_ATP_BS"/>
</dbReference>
<dbReference type="GO" id="GO:0005737">
    <property type="term" value="C:cytoplasm"/>
    <property type="evidence" value="ECO:0000318"/>
    <property type="project" value="GO_Central"/>
</dbReference>
<keyword evidence="6" id="KW-0418">Kinase</keyword>
<reference evidence="6" key="1">
    <citation type="submission" date="2006-10" db="EMBL/GenBank/DDBJ databases">
        <authorList>
            <person name="Amadeo P."/>
            <person name="Zhao Q."/>
            <person name="Wortman J."/>
            <person name="Fraser-Liggett C."/>
            <person name="Carlton J."/>
        </authorList>
    </citation>
    <scope>NUCLEOTIDE SEQUENCE</scope>
    <source>
        <strain evidence="6">G3</strain>
    </source>
</reference>
<keyword evidence="7" id="KW-1185">Reference proteome</keyword>
<dbReference type="InterPro" id="IPR011009">
    <property type="entry name" value="Kinase-like_dom_sf"/>
</dbReference>
<dbReference type="SMART" id="SM00220">
    <property type="entry name" value="S_TKc"/>
    <property type="match status" value="1"/>
</dbReference>
<dbReference type="AlphaFoldDB" id="A2FGN8"/>
<dbReference type="InterPro" id="IPR008271">
    <property type="entry name" value="Ser/Thr_kinase_AS"/>
</dbReference>
<dbReference type="SUPFAM" id="SSF56112">
    <property type="entry name" value="Protein kinase-like (PK-like)"/>
    <property type="match status" value="1"/>
</dbReference>
<gene>
    <name evidence="6" type="ORF">TVAG_360800</name>
</gene>
<dbReference type="InterPro" id="IPR000719">
    <property type="entry name" value="Prot_kinase_dom"/>
</dbReference>
<dbReference type="Gene3D" id="1.10.510.10">
    <property type="entry name" value="Transferase(Phosphotransferase) domain 1"/>
    <property type="match status" value="1"/>
</dbReference>
<evidence type="ECO:0000256" key="2">
    <source>
        <dbReference type="ARBA" id="ARBA00022741"/>
    </source>
</evidence>
<keyword evidence="6" id="KW-0808">Transferase</keyword>
<dbReference type="Gene3D" id="3.30.200.20">
    <property type="entry name" value="Phosphorylase Kinase, domain 1"/>
    <property type="match status" value="1"/>
</dbReference>
<dbReference type="VEuPathDB" id="TrichDB:TVAG_360800"/>
<feature type="binding site" evidence="4">
    <location>
        <position position="239"/>
    </location>
    <ligand>
        <name>ATP</name>
        <dbReference type="ChEBI" id="CHEBI:30616"/>
    </ligand>
</feature>
<proteinExistence type="predicted"/>
<keyword evidence="2 4" id="KW-0547">Nucleotide-binding</keyword>
<dbReference type="PROSITE" id="PS00107">
    <property type="entry name" value="PROTEIN_KINASE_ATP"/>
    <property type="match status" value="1"/>
</dbReference>
<accession>A2FGN8</accession>
<organism evidence="6 7">
    <name type="scientific">Trichomonas vaginalis (strain ATCC PRA-98 / G3)</name>
    <dbReference type="NCBI Taxonomy" id="412133"/>
    <lineage>
        <taxon>Eukaryota</taxon>
        <taxon>Metamonada</taxon>
        <taxon>Parabasalia</taxon>
        <taxon>Trichomonadida</taxon>
        <taxon>Trichomonadidae</taxon>
        <taxon>Trichomonas</taxon>
    </lineage>
</organism>
<evidence type="ECO:0000256" key="3">
    <source>
        <dbReference type="ARBA" id="ARBA00022840"/>
    </source>
</evidence>
<dbReference type="GO" id="GO:0007165">
    <property type="term" value="P:signal transduction"/>
    <property type="evidence" value="ECO:0000318"/>
    <property type="project" value="GO_Central"/>
</dbReference>
<dbReference type="GO" id="GO:0004674">
    <property type="term" value="F:protein serine/threonine kinase activity"/>
    <property type="evidence" value="ECO:0007669"/>
    <property type="project" value="UniProtKB-KW"/>
</dbReference>
<dbReference type="SMR" id="A2FGN8"/>
<dbReference type="InterPro" id="IPR001245">
    <property type="entry name" value="Ser-Thr/Tyr_kinase_cat_dom"/>
</dbReference>
<dbReference type="PANTHER" id="PTHR44329">
    <property type="entry name" value="SERINE/THREONINE-PROTEIN KINASE TNNI3K-RELATED"/>
    <property type="match status" value="1"/>
</dbReference>
<dbReference type="InParanoid" id="A2FGN8"/>
<dbReference type="eggNOG" id="KOG0192">
    <property type="taxonomic scope" value="Eukaryota"/>
</dbReference>
<dbReference type="PRINTS" id="PR00109">
    <property type="entry name" value="TYRKINASE"/>
</dbReference>
<dbReference type="VEuPathDB" id="TrichDB:TVAGG3_0031810"/>
<keyword evidence="1" id="KW-0723">Serine/threonine-protein kinase</keyword>
<dbReference type="OrthoDB" id="4062651at2759"/>
<reference evidence="6" key="2">
    <citation type="journal article" date="2007" name="Science">
        <title>Draft genome sequence of the sexually transmitted pathogen Trichomonas vaginalis.</title>
        <authorList>
            <person name="Carlton J.M."/>
            <person name="Hirt R.P."/>
            <person name="Silva J.C."/>
            <person name="Delcher A.L."/>
            <person name="Schatz M."/>
            <person name="Zhao Q."/>
            <person name="Wortman J.R."/>
            <person name="Bidwell S.L."/>
            <person name="Alsmark U.C.M."/>
            <person name="Besteiro S."/>
            <person name="Sicheritz-Ponten T."/>
            <person name="Noel C.J."/>
            <person name="Dacks J.B."/>
            <person name="Foster P.G."/>
            <person name="Simillion C."/>
            <person name="Van de Peer Y."/>
            <person name="Miranda-Saavedra D."/>
            <person name="Barton G.J."/>
            <person name="Westrop G.D."/>
            <person name="Mueller S."/>
            <person name="Dessi D."/>
            <person name="Fiori P.L."/>
            <person name="Ren Q."/>
            <person name="Paulsen I."/>
            <person name="Zhang H."/>
            <person name="Bastida-Corcuera F.D."/>
            <person name="Simoes-Barbosa A."/>
            <person name="Brown M.T."/>
            <person name="Hayes R.D."/>
            <person name="Mukherjee M."/>
            <person name="Okumura C.Y."/>
            <person name="Schneider R."/>
            <person name="Smith A.J."/>
            <person name="Vanacova S."/>
            <person name="Villalvazo M."/>
            <person name="Haas B.J."/>
            <person name="Pertea M."/>
            <person name="Feldblyum T.V."/>
            <person name="Utterback T.R."/>
            <person name="Shu C.L."/>
            <person name="Osoegawa K."/>
            <person name="de Jong P.J."/>
            <person name="Hrdy I."/>
            <person name="Horvathova L."/>
            <person name="Zubacova Z."/>
            <person name="Dolezal P."/>
            <person name="Malik S.B."/>
            <person name="Logsdon J.M. Jr."/>
            <person name="Henze K."/>
            <person name="Gupta A."/>
            <person name="Wang C.C."/>
            <person name="Dunne R.L."/>
            <person name="Upcroft J.A."/>
            <person name="Upcroft P."/>
            <person name="White O."/>
            <person name="Salzberg S.L."/>
            <person name="Tang P."/>
            <person name="Chiu C.-H."/>
            <person name="Lee Y.-S."/>
            <person name="Embley T.M."/>
            <person name="Coombs G.H."/>
            <person name="Mottram J.C."/>
            <person name="Tachezy J."/>
            <person name="Fraser-Liggett C.M."/>
            <person name="Johnson P.J."/>
        </authorList>
    </citation>
    <scope>NUCLEOTIDE SEQUENCE [LARGE SCALE GENOMIC DNA]</scope>
    <source>
        <strain evidence="6">G3</strain>
    </source>
</reference>
<dbReference type="InterPro" id="IPR051681">
    <property type="entry name" value="Ser/Thr_Kinases-Pseudokinases"/>
</dbReference>
<dbReference type="GO" id="GO:0005524">
    <property type="term" value="F:ATP binding"/>
    <property type="evidence" value="ECO:0007669"/>
    <property type="project" value="UniProtKB-UniRule"/>
</dbReference>
<evidence type="ECO:0000313" key="7">
    <source>
        <dbReference type="Proteomes" id="UP000001542"/>
    </source>
</evidence>
<dbReference type="RefSeq" id="XP_001308850.1">
    <property type="nucleotide sequence ID" value="XM_001308849.1"/>
</dbReference>
<dbReference type="EMBL" id="DS113782">
    <property type="protein sequence ID" value="EAX95920.1"/>
    <property type="molecule type" value="Genomic_DNA"/>
</dbReference>
<evidence type="ECO:0000256" key="4">
    <source>
        <dbReference type="PROSITE-ProRule" id="PRU10141"/>
    </source>
</evidence>
<dbReference type="GO" id="GO:0004672">
    <property type="term" value="F:protein kinase activity"/>
    <property type="evidence" value="ECO:0000318"/>
    <property type="project" value="GO_Central"/>
</dbReference>
<dbReference type="KEGG" id="tva:4753688"/>